<dbReference type="InterPro" id="IPR036388">
    <property type="entry name" value="WH-like_DNA-bd_sf"/>
</dbReference>
<dbReference type="InterPro" id="IPR001034">
    <property type="entry name" value="DeoR_HTH"/>
</dbReference>
<dbReference type="PANTHER" id="PTHR30363:SF44">
    <property type="entry name" value="AGA OPERON TRANSCRIPTIONAL REPRESSOR-RELATED"/>
    <property type="match status" value="1"/>
</dbReference>
<dbReference type="InterPro" id="IPR037171">
    <property type="entry name" value="NagB/RpiA_transferase-like"/>
</dbReference>
<gene>
    <name evidence="4" type="ORF">F9802_03575</name>
</gene>
<keyword evidence="5" id="KW-1185">Reference proteome</keyword>
<dbReference type="Pfam" id="PF08220">
    <property type="entry name" value="HTH_DeoR"/>
    <property type="match status" value="1"/>
</dbReference>
<dbReference type="Gene3D" id="1.10.10.10">
    <property type="entry name" value="Winged helix-like DNA-binding domain superfamily/Winged helix DNA-binding domain"/>
    <property type="match status" value="1"/>
</dbReference>
<evidence type="ECO:0000256" key="1">
    <source>
        <dbReference type="ARBA" id="ARBA00023015"/>
    </source>
</evidence>
<feature type="domain" description="HTH deoR-type" evidence="3">
    <location>
        <begin position="5"/>
        <end position="60"/>
    </location>
</feature>
<dbReference type="Proteomes" id="UP000429595">
    <property type="component" value="Unassembled WGS sequence"/>
</dbReference>
<name>A0A6I1FKE7_9BACI</name>
<dbReference type="RefSeq" id="WP_152149724.1">
    <property type="nucleotide sequence ID" value="NZ_WEIO01000001.1"/>
</dbReference>
<dbReference type="EMBL" id="WEIO01000001">
    <property type="protein sequence ID" value="KAB7709198.1"/>
    <property type="molecule type" value="Genomic_DNA"/>
</dbReference>
<reference evidence="4 5" key="1">
    <citation type="submission" date="2019-10" db="EMBL/GenBank/DDBJ databases">
        <title>Bacillus aerolatum sp. nov., isolated from bioaerosol of sport playgrounds.</title>
        <authorList>
            <person name="Chen P."/>
            <person name="Zhang G."/>
        </authorList>
    </citation>
    <scope>NUCLEOTIDE SEQUENCE [LARGE SCALE GENOMIC DNA]</scope>
    <source>
        <strain evidence="4 5">CX253</strain>
    </source>
</reference>
<dbReference type="SUPFAM" id="SSF46785">
    <property type="entry name" value="Winged helix' DNA-binding domain"/>
    <property type="match status" value="1"/>
</dbReference>
<evidence type="ECO:0000313" key="5">
    <source>
        <dbReference type="Proteomes" id="UP000429595"/>
    </source>
</evidence>
<comment type="caution">
    <text evidence="4">The sequence shown here is derived from an EMBL/GenBank/DDBJ whole genome shotgun (WGS) entry which is preliminary data.</text>
</comment>
<evidence type="ECO:0000256" key="2">
    <source>
        <dbReference type="ARBA" id="ARBA00023163"/>
    </source>
</evidence>
<keyword evidence="2" id="KW-0804">Transcription</keyword>
<dbReference type="Gene3D" id="3.40.50.1360">
    <property type="match status" value="1"/>
</dbReference>
<dbReference type="PANTHER" id="PTHR30363">
    <property type="entry name" value="HTH-TYPE TRANSCRIPTIONAL REGULATOR SRLR-RELATED"/>
    <property type="match status" value="1"/>
</dbReference>
<dbReference type="SMART" id="SM00420">
    <property type="entry name" value="HTH_DEOR"/>
    <property type="match status" value="1"/>
</dbReference>
<dbReference type="AlphaFoldDB" id="A0A6I1FKE7"/>
<dbReference type="InterPro" id="IPR050313">
    <property type="entry name" value="Carb_Metab_HTH_regulators"/>
</dbReference>
<evidence type="ECO:0000259" key="3">
    <source>
        <dbReference type="PROSITE" id="PS51000"/>
    </source>
</evidence>
<protein>
    <submittedName>
        <fullName evidence="4">DUF977 family protein</fullName>
    </submittedName>
</protein>
<dbReference type="Pfam" id="PF00455">
    <property type="entry name" value="DeoRC"/>
    <property type="match status" value="1"/>
</dbReference>
<dbReference type="PRINTS" id="PR00037">
    <property type="entry name" value="HTHLACR"/>
</dbReference>
<dbReference type="InterPro" id="IPR036390">
    <property type="entry name" value="WH_DNA-bd_sf"/>
</dbReference>
<dbReference type="PROSITE" id="PS51000">
    <property type="entry name" value="HTH_DEOR_2"/>
    <property type="match status" value="1"/>
</dbReference>
<accession>A0A6I1FKE7</accession>
<dbReference type="InterPro" id="IPR014036">
    <property type="entry name" value="DeoR-like_C"/>
</dbReference>
<evidence type="ECO:0000313" key="4">
    <source>
        <dbReference type="EMBL" id="KAB7709198.1"/>
    </source>
</evidence>
<organism evidence="4 5">
    <name type="scientific">Bacillus aerolatus</name>
    <dbReference type="NCBI Taxonomy" id="2653354"/>
    <lineage>
        <taxon>Bacteria</taxon>
        <taxon>Bacillati</taxon>
        <taxon>Bacillota</taxon>
        <taxon>Bacilli</taxon>
        <taxon>Bacillales</taxon>
        <taxon>Bacillaceae</taxon>
        <taxon>Bacillus</taxon>
    </lineage>
</organism>
<dbReference type="SUPFAM" id="SSF100950">
    <property type="entry name" value="NagB/RpiA/CoA transferase-like"/>
    <property type="match status" value="1"/>
</dbReference>
<sequence length="256" mass="29160">MSLLAEERKKRIIGLIENQGQVKVNDLAKKFDVSTETVRRYLEELENEKKLKKVYGGAVKMESETTEPSMFEREILRIEEKKRIGRKAASFIKEGEVIFIDEGSTTLQMVLSLKDLSDVTVITNSFPLAAILMDYENKQLFKGEIIFLGGHIRSKHFRASGSLAERMAKEFYVNKAFIAIDGIHPESGITSFDLEKCLLSKIYINNANETFVLADHSKLGVKANYKIESLKRITCLVSDVPMPKDWEVRDVSWIDC</sequence>
<keyword evidence="1" id="KW-0805">Transcription regulation</keyword>
<dbReference type="GO" id="GO:0003700">
    <property type="term" value="F:DNA-binding transcription factor activity"/>
    <property type="evidence" value="ECO:0007669"/>
    <property type="project" value="InterPro"/>
</dbReference>
<proteinExistence type="predicted"/>
<dbReference type="SMART" id="SM01134">
    <property type="entry name" value="DeoRC"/>
    <property type="match status" value="1"/>
</dbReference>